<feature type="domain" description="DUF4232" evidence="2">
    <location>
        <begin position="148"/>
        <end position="271"/>
    </location>
</feature>
<feature type="compositionally biased region" description="Gly residues" evidence="1">
    <location>
        <begin position="130"/>
        <end position="142"/>
    </location>
</feature>
<evidence type="ECO:0000259" key="2">
    <source>
        <dbReference type="Pfam" id="PF14016"/>
    </source>
</evidence>
<feature type="compositionally biased region" description="Basic and acidic residues" evidence="1">
    <location>
        <begin position="56"/>
        <end position="70"/>
    </location>
</feature>
<name>A0A367EFN7_9ACTN</name>
<accession>A0A367EFN7</accession>
<evidence type="ECO:0000256" key="1">
    <source>
        <dbReference type="SAM" id="MobiDB-lite"/>
    </source>
</evidence>
<evidence type="ECO:0000313" key="3">
    <source>
        <dbReference type="EMBL" id="RCG16874.1"/>
    </source>
</evidence>
<evidence type="ECO:0000313" key="4">
    <source>
        <dbReference type="Proteomes" id="UP000252914"/>
    </source>
</evidence>
<gene>
    <name evidence="3" type="ORF">DTL70_28015</name>
</gene>
<dbReference type="Proteomes" id="UP000252914">
    <property type="component" value="Unassembled WGS sequence"/>
</dbReference>
<dbReference type="Pfam" id="PF14016">
    <property type="entry name" value="DUF4232"/>
    <property type="match status" value="1"/>
</dbReference>
<feature type="region of interest" description="Disordered" evidence="1">
    <location>
        <begin position="53"/>
        <end position="168"/>
    </location>
</feature>
<proteinExistence type="predicted"/>
<feature type="region of interest" description="Disordered" evidence="1">
    <location>
        <begin position="224"/>
        <end position="283"/>
    </location>
</feature>
<dbReference type="RefSeq" id="WP_114024806.1">
    <property type="nucleotide sequence ID" value="NZ_QOIN01000057.1"/>
</dbReference>
<dbReference type="AlphaFoldDB" id="A0A367EFN7"/>
<feature type="region of interest" description="Disordered" evidence="1">
    <location>
        <begin position="1"/>
        <end position="30"/>
    </location>
</feature>
<keyword evidence="4" id="KW-1185">Reference proteome</keyword>
<reference evidence="3 4" key="1">
    <citation type="submission" date="2018-06" db="EMBL/GenBank/DDBJ databases">
        <title>Streptomyces reniochalinae sp. nov. and Streptomyces diacarnus sp. nov. from marine sponges.</title>
        <authorList>
            <person name="Li L."/>
        </authorList>
    </citation>
    <scope>NUCLEOTIDE SEQUENCE [LARGE SCALE GENOMIC DNA]</scope>
    <source>
        <strain evidence="3 4">LHW51701</strain>
    </source>
</reference>
<feature type="compositionally biased region" description="Gly residues" evidence="1">
    <location>
        <begin position="105"/>
        <end position="118"/>
    </location>
</feature>
<dbReference type="EMBL" id="QOIN01000057">
    <property type="protein sequence ID" value="RCG16874.1"/>
    <property type="molecule type" value="Genomic_DNA"/>
</dbReference>
<feature type="compositionally biased region" description="Low complexity" evidence="1">
    <location>
        <begin position="119"/>
        <end position="129"/>
    </location>
</feature>
<comment type="caution">
    <text evidence="3">The sequence shown here is derived from an EMBL/GenBank/DDBJ whole genome shotgun (WGS) entry which is preliminary data.</text>
</comment>
<feature type="compositionally biased region" description="Basic and acidic residues" evidence="1">
    <location>
        <begin position="79"/>
        <end position="103"/>
    </location>
</feature>
<sequence>MTQRQHVTGERVVHETTGPAPVFGGAGHRPRRRVARVAAGATAVLAAGALLVGCGDGDKDAGDGAPKKVSGEAAPAGGDSDKDTGGDGKGGDQDNGGKGDTDGAAKGGSDGSGSGSGGSSDSSGPSSAGTSGGDSNAGGTHAGSGSRCATGDLRASFGPNHPGAGQENYSLVFTNKSDATCTVRGFPGLAFVNSAGEEVSIDPNRTGGQVRTVTLAPGKSAWAPLSYSNPEMTDVPTVKPSAAKVTPPDEHASLTAPWSGGEVTKSGTASVPKIGPLAPGTGG</sequence>
<dbReference type="InterPro" id="IPR025326">
    <property type="entry name" value="DUF4232"/>
</dbReference>
<organism evidence="3 4">
    <name type="scientific">Streptomyces diacarni</name>
    <dbReference type="NCBI Taxonomy" id="2800381"/>
    <lineage>
        <taxon>Bacteria</taxon>
        <taxon>Bacillati</taxon>
        <taxon>Actinomycetota</taxon>
        <taxon>Actinomycetes</taxon>
        <taxon>Kitasatosporales</taxon>
        <taxon>Streptomycetaceae</taxon>
        <taxon>Streptomyces</taxon>
    </lineage>
</organism>
<protein>
    <submittedName>
        <fullName evidence="3">DUF4232 domain-containing protein</fullName>
    </submittedName>
</protein>